<proteinExistence type="predicted"/>
<accession>A0ABX0CKT2</accession>
<evidence type="ECO:0000313" key="1">
    <source>
        <dbReference type="EMBL" id="NEW54467.1"/>
    </source>
</evidence>
<evidence type="ECO:0000313" key="2">
    <source>
        <dbReference type="Proteomes" id="UP000470876"/>
    </source>
</evidence>
<dbReference type="Proteomes" id="UP000470876">
    <property type="component" value="Unassembled WGS sequence"/>
</dbReference>
<protein>
    <submittedName>
        <fullName evidence="1">Uncharacterized protein</fullName>
    </submittedName>
</protein>
<dbReference type="RefSeq" id="WP_163828069.1">
    <property type="nucleotide sequence ID" value="NZ_JAAGUX010000002.1"/>
</dbReference>
<sequence>MRQPRETSPFAGIDCPPVSEADRARARVTVCRNATDATDAAELMAMLGLLDEPETPARCSGCKRMFGDSGREGTIPHKRDGMCATCFGRRYAGADAVDADQVRAHVLELRRCGLSARVVAEHAGVSLGTLTAVMYARTGKDPVAVVARATADRILAVSATGSAAAS</sequence>
<name>A0ABX0CKT2_9NOCA</name>
<reference evidence="1 2" key="1">
    <citation type="submission" date="2020-01" db="EMBL/GenBank/DDBJ databases">
        <title>Genetics and antimicrobial susceptibilities of Nocardia species isolated from the soil; a comparison with species isolated from humans.</title>
        <authorList>
            <person name="Carrasco G."/>
            <person name="Monzon S."/>
            <person name="Sansegundo M."/>
            <person name="Garcia E."/>
            <person name="Garrido N."/>
            <person name="Medina M.J."/>
            <person name="Villalon P."/>
            <person name="Ramirez-Arocha A.C."/>
            <person name="Jimenez P."/>
            <person name="Cuesta I."/>
            <person name="Valdezate S."/>
        </authorList>
    </citation>
    <scope>NUCLEOTIDE SEQUENCE [LARGE SCALE GENOMIC DNA]</scope>
    <source>
        <strain evidence="1 2">CNM20110649</strain>
    </source>
</reference>
<gene>
    <name evidence="1" type="ORF">GV794_02140</name>
</gene>
<dbReference type="EMBL" id="JAAGUX010000002">
    <property type="protein sequence ID" value="NEW54467.1"/>
    <property type="molecule type" value="Genomic_DNA"/>
</dbReference>
<keyword evidence="2" id="KW-1185">Reference proteome</keyword>
<comment type="caution">
    <text evidence="1">The sequence shown here is derived from an EMBL/GenBank/DDBJ whole genome shotgun (WGS) entry which is preliminary data.</text>
</comment>
<organism evidence="1 2">
    <name type="scientific">Nocardia cyriacigeorgica</name>
    <dbReference type="NCBI Taxonomy" id="135487"/>
    <lineage>
        <taxon>Bacteria</taxon>
        <taxon>Bacillati</taxon>
        <taxon>Actinomycetota</taxon>
        <taxon>Actinomycetes</taxon>
        <taxon>Mycobacteriales</taxon>
        <taxon>Nocardiaceae</taxon>
        <taxon>Nocardia</taxon>
    </lineage>
</organism>